<dbReference type="InterPro" id="IPR008136">
    <property type="entry name" value="CinA_C"/>
</dbReference>
<dbReference type="Pfam" id="PF02464">
    <property type="entry name" value="CinA"/>
    <property type="match status" value="1"/>
</dbReference>
<dbReference type="SUPFAM" id="SSF142433">
    <property type="entry name" value="CinA-like"/>
    <property type="match status" value="1"/>
</dbReference>
<dbReference type="GO" id="GO:0016787">
    <property type="term" value="F:hydrolase activity"/>
    <property type="evidence" value="ECO:0007669"/>
    <property type="project" value="UniProtKB-KW"/>
</dbReference>
<dbReference type="EMBL" id="JABZRB010000082">
    <property type="protein sequence ID" value="MBF1305001.1"/>
    <property type="molecule type" value="Genomic_DNA"/>
</dbReference>
<comment type="caution">
    <text evidence="2">The sequence shown here is derived from an EMBL/GenBank/DDBJ whole genome shotgun (WGS) entry which is preliminary data.</text>
</comment>
<dbReference type="Proteomes" id="UP000522163">
    <property type="component" value="Unassembled WGS sequence"/>
</dbReference>
<reference evidence="2 4" key="2">
    <citation type="submission" date="2020-08" db="EMBL/GenBank/DDBJ databases">
        <title>Genomic Encyclopedia of Type Strains, Phase IV (KMG-IV): sequencing the most valuable type-strain genomes for metagenomic binning, comparative biology and taxonomic classification.</title>
        <authorList>
            <person name="Goeker M."/>
        </authorList>
    </citation>
    <scope>NUCLEOTIDE SEQUENCE [LARGE SCALE GENOMIC DNA]</scope>
    <source>
        <strain evidence="2 4">DSM 17245</strain>
    </source>
</reference>
<dbReference type="InterPro" id="IPR036653">
    <property type="entry name" value="CinA-like_C"/>
</dbReference>
<name>A0A7W9SIA5_9FIRM</name>
<reference evidence="3" key="1">
    <citation type="submission" date="2020-04" db="EMBL/GenBank/DDBJ databases">
        <title>Deep metagenomics examines the oral microbiome during advanced dental caries in children, revealing novel taxa and co-occurrences with host molecules.</title>
        <authorList>
            <person name="Baker J.L."/>
            <person name="Morton J.T."/>
            <person name="Dinis M."/>
            <person name="Alvarez R."/>
            <person name="Tran N.C."/>
            <person name="Knight R."/>
            <person name="Edlund A."/>
        </authorList>
    </citation>
    <scope>NUCLEOTIDE SEQUENCE</scope>
    <source>
        <strain evidence="3">JCVI_48_bin.5</strain>
    </source>
</reference>
<dbReference type="GeneID" id="85015820"/>
<keyword evidence="2" id="KW-0378">Hydrolase</keyword>
<evidence type="ECO:0000313" key="4">
    <source>
        <dbReference type="Proteomes" id="UP000522163"/>
    </source>
</evidence>
<dbReference type="Gene3D" id="3.90.950.20">
    <property type="entry name" value="CinA-like"/>
    <property type="match status" value="1"/>
</dbReference>
<feature type="domain" description="CinA C-terminal" evidence="1">
    <location>
        <begin position="17"/>
        <end position="168"/>
    </location>
</feature>
<dbReference type="EMBL" id="JACHHH010000014">
    <property type="protein sequence ID" value="MBB6042311.1"/>
    <property type="molecule type" value="Genomic_DNA"/>
</dbReference>
<sequence>MGDKKEKKVLVYNSEAPIEEQVVSLLKGLKKTITTAESITGGMISAAITSVEGASECFKVGYVSYSNKAKRKLLSVKKELLRKEGAVSSSVAKEMAIGAMMESEADLAVAVTGNAGPTALEDKEIGLVYIAVCAGGKTKVEEYHFTGTRKEIREQCCNTALVMVRNYLLEKMT</sequence>
<organism evidence="2 4">
    <name type="scientific">Oribacterium sinus</name>
    <dbReference type="NCBI Taxonomy" id="237576"/>
    <lineage>
        <taxon>Bacteria</taxon>
        <taxon>Bacillati</taxon>
        <taxon>Bacillota</taxon>
        <taxon>Clostridia</taxon>
        <taxon>Lachnospirales</taxon>
        <taxon>Lachnospiraceae</taxon>
        <taxon>Oribacterium</taxon>
    </lineage>
</organism>
<dbReference type="AlphaFoldDB" id="A0A7W9SIA5"/>
<protein>
    <submittedName>
        <fullName evidence="3">CinA family protein</fullName>
    </submittedName>
    <submittedName>
        <fullName evidence="2">PncC family amidohydrolase</fullName>
    </submittedName>
</protein>
<dbReference type="NCBIfam" id="TIGR00199">
    <property type="entry name" value="PncC_domain"/>
    <property type="match status" value="1"/>
</dbReference>
<accession>A0A7W9SIA5</accession>
<dbReference type="Proteomes" id="UP000780721">
    <property type="component" value="Unassembled WGS sequence"/>
</dbReference>
<dbReference type="RefSeq" id="WP_007156417.1">
    <property type="nucleotide sequence ID" value="NZ_CAUQIH010000032.1"/>
</dbReference>
<evidence type="ECO:0000313" key="2">
    <source>
        <dbReference type="EMBL" id="MBB6042311.1"/>
    </source>
</evidence>
<evidence type="ECO:0000259" key="1">
    <source>
        <dbReference type="Pfam" id="PF02464"/>
    </source>
</evidence>
<evidence type="ECO:0000313" key="3">
    <source>
        <dbReference type="EMBL" id="MBF1305001.1"/>
    </source>
</evidence>
<proteinExistence type="predicted"/>
<gene>
    <name evidence="2" type="ORF">HNQ46_002307</name>
    <name evidence="3" type="ORF">HXM91_03975</name>
</gene>